<feature type="domain" description="Tyr recombinase" evidence="4">
    <location>
        <begin position="18"/>
        <end position="217"/>
    </location>
</feature>
<dbReference type="PROSITE" id="PS51898">
    <property type="entry name" value="TYR_RECOMBINASE"/>
    <property type="match status" value="1"/>
</dbReference>
<dbReference type="CDD" id="cd00397">
    <property type="entry name" value="DNA_BRE_C"/>
    <property type="match status" value="1"/>
</dbReference>
<keyword evidence="6" id="KW-1185">Reference proteome</keyword>
<accession>A0A1R0KDV7</accession>
<dbReference type="EMBL" id="MQUQ01000039">
    <property type="protein sequence ID" value="OLZ43177.1"/>
    <property type="molecule type" value="Genomic_DNA"/>
</dbReference>
<dbReference type="GO" id="GO:0006310">
    <property type="term" value="P:DNA recombination"/>
    <property type="evidence" value="ECO:0007669"/>
    <property type="project" value="UniProtKB-KW"/>
</dbReference>
<dbReference type="Pfam" id="PF00589">
    <property type="entry name" value="Phage_integrase"/>
    <property type="match status" value="1"/>
</dbReference>
<name>A0A1R0KDV7_9PSEU</name>
<dbReference type="Gene3D" id="1.10.443.10">
    <property type="entry name" value="Intergrase catalytic core"/>
    <property type="match status" value="1"/>
</dbReference>
<dbReference type="PANTHER" id="PTHR30349">
    <property type="entry name" value="PHAGE INTEGRASE-RELATED"/>
    <property type="match status" value="1"/>
</dbReference>
<evidence type="ECO:0000313" key="6">
    <source>
        <dbReference type="Proteomes" id="UP000187486"/>
    </source>
</evidence>
<protein>
    <submittedName>
        <fullName evidence="5">Integrase</fullName>
    </submittedName>
</protein>
<dbReference type="PANTHER" id="PTHR30349:SF41">
    <property type="entry name" value="INTEGRASE_RECOMBINASE PROTEIN MJ0367-RELATED"/>
    <property type="match status" value="1"/>
</dbReference>
<dbReference type="Proteomes" id="UP000187486">
    <property type="component" value="Unassembled WGS sequence"/>
</dbReference>
<dbReference type="InterPro" id="IPR013762">
    <property type="entry name" value="Integrase-like_cat_sf"/>
</dbReference>
<reference evidence="5 6" key="1">
    <citation type="submission" date="2016-01" db="EMBL/GenBank/DDBJ databases">
        <title>Amycolatopsis coloradensis genome sequencing and assembly.</title>
        <authorList>
            <person name="Mayilraj S."/>
        </authorList>
    </citation>
    <scope>NUCLEOTIDE SEQUENCE [LARGE SCALE GENOMIC DNA]</scope>
    <source>
        <strain evidence="5 6">DSM 44225</strain>
    </source>
</reference>
<comment type="caution">
    <text evidence="5">The sequence shown here is derived from an EMBL/GenBank/DDBJ whole genome shotgun (WGS) entry which is preliminary data.</text>
</comment>
<comment type="similarity">
    <text evidence="1">Belongs to the 'phage' integrase family.</text>
</comment>
<dbReference type="GO" id="GO:0015074">
    <property type="term" value="P:DNA integration"/>
    <property type="evidence" value="ECO:0007669"/>
    <property type="project" value="InterPro"/>
</dbReference>
<evidence type="ECO:0000256" key="3">
    <source>
        <dbReference type="ARBA" id="ARBA00023172"/>
    </source>
</evidence>
<keyword evidence="3" id="KW-0233">DNA recombination</keyword>
<dbReference type="SUPFAM" id="SSF56349">
    <property type="entry name" value="DNA breaking-rejoining enzymes"/>
    <property type="match status" value="1"/>
</dbReference>
<sequence>MPPGGRMNTRTRSPFPDEVAKALSDEGNLQRLTADHDRNDAGLRDIWETIVATGRRAGEVTNLRLECIGRYNTLPMLWHDQTKVGNYDEAIRIPETIYERLAKRQRTTLARFADRHGGREATQQERAGLALFPTNTRNIAGCKSMSMSWFGDRFRSWVDSLDLGRYVAHQARHTLATRLLAHGASLSHIRKYLGHVSERMAEHYTKVAVSEIEDVLQHIWVAGPGAASPGELLSSTTTPMDRLQAEALALDLSRRSTPTEGGFCTFQPVVNGAACPWKLNCEGCDKFVMSGADLLYWQRKREQWRSIAERAPDDATADYLHQVFEPTARAINGLEKALAGLGLLDDALALDLRRPQDYFQRLWNLGFRASDLANTTTDDEDDDWEQESA</sequence>
<evidence type="ECO:0000259" key="4">
    <source>
        <dbReference type="PROSITE" id="PS51898"/>
    </source>
</evidence>
<dbReference type="AlphaFoldDB" id="A0A1R0KDV7"/>
<proteinExistence type="inferred from homology"/>
<dbReference type="InterPro" id="IPR002104">
    <property type="entry name" value="Integrase_catalytic"/>
</dbReference>
<dbReference type="STRING" id="76021.BS329_40260"/>
<dbReference type="GO" id="GO:0003677">
    <property type="term" value="F:DNA binding"/>
    <property type="evidence" value="ECO:0007669"/>
    <property type="project" value="UniProtKB-KW"/>
</dbReference>
<organism evidence="5 6">
    <name type="scientific">Amycolatopsis coloradensis</name>
    <dbReference type="NCBI Taxonomy" id="76021"/>
    <lineage>
        <taxon>Bacteria</taxon>
        <taxon>Bacillati</taxon>
        <taxon>Actinomycetota</taxon>
        <taxon>Actinomycetes</taxon>
        <taxon>Pseudonocardiales</taxon>
        <taxon>Pseudonocardiaceae</taxon>
        <taxon>Amycolatopsis</taxon>
    </lineage>
</organism>
<gene>
    <name evidence="5" type="ORF">BS329_40260</name>
</gene>
<evidence type="ECO:0000313" key="5">
    <source>
        <dbReference type="EMBL" id="OLZ43177.1"/>
    </source>
</evidence>
<evidence type="ECO:0000256" key="2">
    <source>
        <dbReference type="ARBA" id="ARBA00023125"/>
    </source>
</evidence>
<dbReference type="InterPro" id="IPR050090">
    <property type="entry name" value="Tyrosine_recombinase_XerCD"/>
</dbReference>
<keyword evidence="2" id="KW-0238">DNA-binding</keyword>
<evidence type="ECO:0000256" key="1">
    <source>
        <dbReference type="ARBA" id="ARBA00008857"/>
    </source>
</evidence>
<dbReference type="InterPro" id="IPR011010">
    <property type="entry name" value="DNA_brk_join_enz"/>
</dbReference>